<evidence type="ECO:0000313" key="3">
    <source>
        <dbReference type="Proteomes" id="UP000018144"/>
    </source>
</evidence>
<evidence type="ECO:0000256" key="1">
    <source>
        <dbReference type="SAM" id="MobiDB-lite"/>
    </source>
</evidence>
<gene>
    <name evidence="2" type="ORF">PCON_13328</name>
</gene>
<evidence type="ECO:0000313" key="2">
    <source>
        <dbReference type="EMBL" id="CCX32488.1"/>
    </source>
</evidence>
<name>U4LKM3_PYROM</name>
<dbReference type="Proteomes" id="UP000018144">
    <property type="component" value="Unassembled WGS sequence"/>
</dbReference>
<dbReference type="AlphaFoldDB" id="U4LKM3"/>
<organism evidence="2 3">
    <name type="scientific">Pyronema omphalodes (strain CBS 100304)</name>
    <name type="common">Pyronema confluens</name>
    <dbReference type="NCBI Taxonomy" id="1076935"/>
    <lineage>
        <taxon>Eukaryota</taxon>
        <taxon>Fungi</taxon>
        <taxon>Dikarya</taxon>
        <taxon>Ascomycota</taxon>
        <taxon>Pezizomycotina</taxon>
        <taxon>Pezizomycetes</taxon>
        <taxon>Pezizales</taxon>
        <taxon>Pyronemataceae</taxon>
        <taxon>Pyronema</taxon>
    </lineage>
</organism>
<protein>
    <submittedName>
        <fullName evidence="2">Uncharacterized protein</fullName>
    </submittedName>
</protein>
<keyword evidence="3" id="KW-1185">Reference proteome</keyword>
<accession>U4LKM3</accession>
<reference evidence="2 3" key="1">
    <citation type="journal article" date="2013" name="PLoS Genet.">
        <title>The genome and development-dependent transcriptomes of Pyronema confluens: a window into fungal evolution.</title>
        <authorList>
            <person name="Traeger S."/>
            <person name="Altegoer F."/>
            <person name="Freitag M."/>
            <person name="Gabaldon T."/>
            <person name="Kempken F."/>
            <person name="Kumar A."/>
            <person name="Marcet-Houben M."/>
            <person name="Poggeler S."/>
            <person name="Stajich J.E."/>
            <person name="Nowrousian M."/>
        </authorList>
    </citation>
    <scope>NUCLEOTIDE SEQUENCE [LARGE SCALE GENOMIC DNA]</scope>
    <source>
        <strain evidence="3">CBS 100304</strain>
        <tissue evidence="2">Vegetative mycelium</tissue>
    </source>
</reference>
<sequence>MLGAGSLRGSPHGQQQHPVPYQNRLTFELLNLRHTSSLQTQFLRVVVKATGATGTTDFVPLFADWYVWAKRRTSTRKFWRSGEENLAEEVHEAGKVKKVHKTPSSVRKMKVRKNMKVGNELTRWT</sequence>
<proteinExistence type="predicted"/>
<feature type="region of interest" description="Disordered" evidence="1">
    <location>
        <begin position="1"/>
        <end position="20"/>
    </location>
</feature>
<dbReference type="EMBL" id="HF935890">
    <property type="protein sequence ID" value="CCX32488.1"/>
    <property type="molecule type" value="Genomic_DNA"/>
</dbReference>